<reference evidence="2 3" key="1">
    <citation type="submission" date="2023-01" db="EMBL/GenBank/DDBJ databases">
        <title>Draft genome sequence of Nocardiopsis sp. RSe5-2 isolated from halophytes.</title>
        <authorList>
            <person name="Duangmal K."/>
            <person name="Chantavorakit T."/>
        </authorList>
    </citation>
    <scope>NUCLEOTIDE SEQUENCE [LARGE SCALE GENOMIC DNA]</scope>
    <source>
        <strain evidence="2 3">RSe5-2</strain>
    </source>
</reference>
<feature type="domain" description="AbiEi antitoxin N-terminal" evidence="1">
    <location>
        <begin position="8"/>
        <end position="52"/>
    </location>
</feature>
<keyword evidence="3" id="KW-1185">Reference proteome</keyword>
<gene>
    <name evidence="2" type="ORF">O4J56_16605</name>
</gene>
<dbReference type="EMBL" id="JAQFWQ010000046">
    <property type="protein sequence ID" value="MDA2812267.1"/>
    <property type="molecule type" value="Genomic_DNA"/>
</dbReference>
<protein>
    <submittedName>
        <fullName evidence="2">Type IV toxin-antitoxin system AbiEi family antitoxin domain-containing protein</fullName>
    </submittedName>
</protein>
<comment type="caution">
    <text evidence="2">The sequence shown here is derived from an EMBL/GenBank/DDBJ whole genome shotgun (WGS) entry which is preliminary data.</text>
</comment>
<dbReference type="InterPro" id="IPR025159">
    <property type="entry name" value="AbiEi_N"/>
</dbReference>
<accession>A0ABT4U5P3</accession>
<dbReference type="RefSeq" id="WP_270686778.1">
    <property type="nucleotide sequence ID" value="NZ_JAQFWQ010000046.1"/>
</dbReference>
<organism evidence="2 3">
    <name type="scientific">Nocardiopsis endophytica</name>
    <dbReference type="NCBI Taxonomy" id="3018445"/>
    <lineage>
        <taxon>Bacteria</taxon>
        <taxon>Bacillati</taxon>
        <taxon>Actinomycetota</taxon>
        <taxon>Actinomycetes</taxon>
        <taxon>Streptosporangiales</taxon>
        <taxon>Nocardiopsidaceae</taxon>
        <taxon>Nocardiopsis</taxon>
    </lineage>
</organism>
<proteinExistence type="predicted"/>
<evidence type="ECO:0000313" key="2">
    <source>
        <dbReference type="EMBL" id="MDA2812267.1"/>
    </source>
</evidence>
<evidence type="ECO:0000313" key="3">
    <source>
        <dbReference type="Proteomes" id="UP001527866"/>
    </source>
</evidence>
<sequence length="323" mass="34279">MDEFGAVTSLAASQHGVVSRDQARSCGLSDRAVDRLVRSRRWAKVRPNVYRVEPGPPPLAARVKAVQLVLGPRAVAVGPTAARLWGMQGPMPGPGYEHVHVSAPGRGSGASAGVRRHGWDVPAGETTVRGGLRLTTPGRTVRDTVLLTDRYCAVSVVDSALNLGLVDRGDLAELAAANAGRIGAPRSRAWWTEADGRAESTFETRLRLVLTDRGLAPQELQYPVFTAAGELAGRADLAWPDRGVVAEADGAGPHTLPEALFADRERHNRMAAAPGRLVLLRFTWSDLRHPDQIAEMVRAALTAPQALREAGEPTPGSGGAPPP</sequence>
<name>A0ABT4U5P3_9ACTN</name>
<dbReference type="Pfam" id="PF13338">
    <property type="entry name" value="AbiEi_4"/>
    <property type="match status" value="1"/>
</dbReference>
<evidence type="ECO:0000259" key="1">
    <source>
        <dbReference type="Pfam" id="PF13338"/>
    </source>
</evidence>
<dbReference type="Proteomes" id="UP001527866">
    <property type="component" value="Unassembled WGS sequence"/>
</dbReference>